<evidence type="ECO:0000256" key="1">
    <source>
        <dbReference type="SAM" id="MobiDB-lite"/>
    </source>
</evidence>
<dbReference type="PANTHER" id="PTHR34066:SF1">
    <property type="entry name" value="DUF1764 FAMILY PROTEIN"/>
    <property type="match status" value="1"/>
</dbReference>
<name>A0A5N5QUL8_9AGAM</name>
<feature type="compositionally biased region" description="Basic residues" evidence="1">
    <location>
        <begin position="31"/>
        <end position="42"/>
    </location>
</feature>
<dbReference type="Proteomes" id="UP000383932">
    <property type="component" value="Unassembled WGS sequence"/>
</dbReference>
<feature type="region of interest" description="Disordered" evidence="1">
    <location>
        <begin position="1"/>
        <end position="124"/>
    </location>
</feature>
<dbReference type="OrthoDB" id="20835at2759"/>
<comment type="caution">
    <text evidence="2">The sequence shown here is derived from an EMBL/GenBank/DDBJ whole genome shotgun (WGS) entry which is preliminary data.</text>
</comment>
<accession>A0A5N5QUL8</accession>
<evidence type="ECO:0000313" key="3">
    <source>
        <dbReference type="Proteomes" id="UP000383932"/>
    </source>
</evidence>
<evidence type="ECO:0008006" key="4">
    <source>
        <dbReference type="Google" id="ProtNLM"/>
    </source>
</evidence>
<dbReference type="AlphaFoldDB" id="A0A5N5QUL8"/>
<dbReference type="PANTHER" id="PTHR34066">
    <property type="entry name" value="GROWTH FACTOR 2"/>
    <property type="match status" value="1"/>
</dbReference>
<reference evidence="2 3" key="1">
    <citation type="journal article" date="2019" name="Fungal Biol. Biotechnol.">
        <title>Draft genome sequence of fastidious pathogen Ceratobasidium theobromae, which causes vascular-streak dieback in Theobroma cacao.</title>
        <authorList>
            <person name="Ali S.S."/>
            <person name="Asman A."/>
            <person name="Shao J."/>
            <person name="Firmansyah A.P."/>
            <person name="Susilo A.W."/>
            <person name="Rosmana A."/>
            <person name="McMahon P."/>
            <person name="Junaid M."/>
            <person name="Guest D."/>
            <person name="Kheng T.Y."/>
            <person name="Meinhardt L.W."/>
            <person name="Bailey B.A."/>
        </authorList>
    </citation>
    <scope>NUCLEOTIDE SEQUENCE [LARGE SCALE GENOMIC DNA]</scope>
    <source>
        <strain evidence="2 3">CT2</strain>
    </source>
</reference>
<keyword evidence="3" id="KW-1185">Reference proteome</keyword>
<dbReference type="EMBL" id="SSOP01000009">
    <property type="protein sequence ID" value="KAB5595455.1"/>
    <property type="molecule type" value="Genomic_DNA"/>
</dbReference>
<dbReference type="InterPro" id="IPR013885">
    <property type="entry name" value="DUF1764_euk"/>
</dbReference>
<protein>
    <recommendedName>
        <fullName evidence="4">DUF1764 domain-containing protein</fullName>
    </recommendedName>
</protein>
<gene>
    <name evidence="2" type="ORF">CTheo_1132</name>
</gene>
<proteinExistence type="predicted"/>
<dbReference type="Pfam" id="PF08576">
    <property type="entry name" value="DUF1764"/>
    <property type="match status" value="1"/>
</dbReference>
<feature type="compositionally biased region" description="Basic and acidic residues" evidence="1">
    <location>
        <begin position="103"/>
        <end position="124"/>
    </location>
</feature>
<organism evidence="2 3">
    <name type="scientific">Ceratobasidium theobromae</name>
    <dbReference type="NCBI Taxonomy" id="1582974"/>
    <lineage>
        <taxon>Eukaryota</taxon>
        <taxon>Fungi</taxon>
        <taxon>Dikarya</taxon>
        <taxon>Basidiomycota</taxon>
        <taxon>Agaricomycotina</taxon>
        <taxon>Agaricomycetes</taxon>
        <taxon>Cantharellales</taxon>
        <taxon>Ceratobasidiaceae</taxon>
        <taxon>Ceratobasidium</taxon>
    </lineage>
</organism>
<evidence type="ECO:0000313" key="2">
    <source>
        <dbReference type="EMBL" id="KAB5595455.1"/>
    </source>
</evidence>
<sequence>MGEIDDIFAGKTKSKGREVGVKNDVISGVARLHKKKKKKSKKPSSSTADLPVKEKAESIDVAPSGKKRKQPETVVDPSLEVEKKVKKTKVTKEGKKNATVNSDDERFRDSRGTGPRRRTEEGYAIYREDELGINNGGGDTPLCPFDCDCCF</sequence>